<dbReference type="Pfam" id="PF02698">
    <property type="entry name" value="DUF218"/>
    <property type="match status" value="1"/>
</dbReference>
<proteinExistence type="predicted"/>
<dbReference type="InterPro" id="IPR051599">
    <property type="entry name" value="Cell_Envelope_Assoc"/>
</dbReference>
<gene>
    <name evidence="3" type="primary">LOC111088510</name>
</gene>
<dbReference type="CDD" id="cd06259">
    <property type="entry name" value="YdcF-like"/>
    <property type="match status" value="1"/>
</dbReference>
<organism evidence="2 3">
    <name type="scientific">Limulus polyphemus</name>
    <name type="common">Atlantic horseshoe crab</name>
    <dbReference type="NCBI Taxonomy" id="6850"/>
    <lineage>
        <taxon>Eukaryota</taxon>
        <taxon>Metazoa</taxon>
        <taxon>Ecdysozoa</taxon>
        <taxon>Arthropoda</taxon>
        <taxon>Chelicerata</taxon>
        <taxon>Merostomata</taxon>
        <taxon>Xiphosura</taxon>
        <taxon>Limulidae</taxon>
        <taxon>Limulus</taxon>
    </lineage>
</organism>
<feature type="domain" description="DUF218" evidence="1">
    <location>
        <begin position="6"/>
        <end position="87"/>
    </location>
</feature>
<sequence length="157" mass="18220">MTKGNWTRSEAEEFQDIVVQMGVPNNRIILESKATNTGENVRYSHEVMKQRGINPKKIILVQMPYMERRTYATFMKQWPGDVTTLQVSVSSPSIEFRHYPNSKVGTFRDLIAALLGMLERIRKYPRKGWQITQVIPVNVMAAFQYLVNTERYSDFLG</sequence>
<dbReference type="GeneID" id="111088510"/>
<dbReference type="RefSeq" id="XP_022254576.1">
    <property type="nucleotide sequence ID" value="XM_022398868.1"/>
</dbReference>
<dbReference type="Proteomes" id="UP000694941">
    <property type="component" value="Unplaced"/>
</dbReference>
<evidence type="ECO:0000313" key="3">
    <source>
        <dbReference type="RefSeq" id="XP_022254576.1"/>
    </source>
</evidence>
<dbReference type="PANTHER" id="PTHR30336">
    <property type="entry name" value="INNER MEMBRANE PROTEIN, PROBABLE PERMEASE"/>
    <property type="match status" value="1"/>
</dbReference>
<evidence type="ECO:0000259" key="1">
    <source>
        <dbReference type="Pfam" id="PF02698"/>
    </source>
</evidence>
<protein>
    <submittedName>
        <fullName evidence="3">Uncharacterized protein LOC111088510</fullName>
    </submittedName>
</protein>
<name>A0ABM1TFC0_LIMPO</name>
<dbReference type="PANTHER" id="PTHR30336:SF20">
    <property type="entry name" value="DUF218 DOMAIN-CONTAINING PROTEIN"/>
    <property type="match status" value="1"/>
</dbReference>
<dbReference type="InterPro" id="IPR003848">
    <property type="entry name" value="DUF218"/>
</dbReference>
<dbReference type="Gene3D" id="3.40.50.620">
    <property type="entry name" value="HUPs"/>
    <property type="match status" value="1"/>
</dbReference>
<evidence type="ECO:0000313" key="2">
    <source>
        <dbReference type="Proteomes" id="UP000694941"/>
    </source>
</evidence>
<dbReference type="InterPro" id="IPR014729">
    <property type="entry name" value="Rossmann-like_a/b/a_fold"/>
</dbReference>
<keyword evidence="2" id="KW-1185">Reference proteome</keyword>
<accession>A0ABM1TFC0</accession>
<reference evidence="3" key="1">
    <citation type="submission" date="2025-08" db="UniProtKB">
        <authorList>
            <consortium name="RefSeq"/>
        </authorList>
    </citation>
    <scope>IDENTIFICATION</scope>
    <source>
        <tissue evidence="3">Muscle</tissue>
    </source>
</reference>